<dbReference type="Proteomes" id="UP000469558">
    <property type="component" value="Unassembled WGS sequence"/>
</dbReference>
<comment type="caution">
    <text evidence="1">The sequence shown here is derived from an EMBL/GenBank/DDBJ whole genome shotgun (WGS) entry which is preliminary data.</text>
</comment>
<keyword evidence="2" id="KW-1185">Reference proteome</keyword>
<evidence type="ECO:0000313" key="2">
    <source>
        <dbReference type="Proteomes" id="UP000469558"/>
    </source>
</evidence>
<sequence>MALALNGAQEIVIDPNGDLILRFFTSKDTGNAQFRAARGNGLVNGRITAKMQVSRMVIAKNSSYYRRMLTAGSSVASDKVIDIKESKVRWAELWFRAFHGADQPLLSFKIGIPGVWEGNSATPDEMKKLGGWFRKLMENKPIAKLDNNLEDMRMLMFPCNVFNHVEAFAEITRVLAYESPKSITELNPTEHRKLHLDGNVIGSLNSARGSLKSKLRTMLLLPAGNIILQSCICRRDTKDAFDDALKTIGFWHVIDFSRRSVQSILDMHSFINFSVQIPPTACETCHLNADAGAVRKARWEVVNDFHGLCLDCMEQTKTGSVDEDYWKKDSLQQWDRGCRIKHGESTWNFSFMGRKTDMEQHQKKKRLLALVEAQKQTRNGRALMARQV</sequence>
<accession>A0A8T9C0V0</accession>
<gene>
    <name evidence="1" type="ORF">LSUE1_G009620</name>
</gene>
<evidence type="ECO:0000313" key="1">
    <source>
        <dbReference type="EMBL" id="TVY65512.1"/>
    </source>
</evidence>
<dbReference type="OrthoDB" id="268428at2759"/>
<organism evidence="1 2">
    <name type="scientific">Lachnellula suecica</name>
    <dbReference type="NCBI Taxonomy" id="602035"/>
    <lineage>
        <taxon>Eukaryota</taxon>
        <taxon>Fungi</taxon>
        <taxon>Dikarya</taxon>
        <taxon>Ascomycota</taxon>
        <taxon>Pezizomycotina</taxon>
        <taxon>Leotiomycetes</taxon>
        <taxon>Helotiales</taxon>
        <taxon>Lachnaceae</taxon>
        <taxon>Lachnellula</taxon>
    </lineage>
</organism>
<dbReference type="EMBL" id="QGMK01001727">
    <property type="protein sequence ID" value="TVY65512.1"/>
    <property type="molecule type" value="Genomic_DNA"/>
</dbReference>
<name>A0A8T9C0V0_9HELO</name>
<dbReference type="AlphaFoldDB" id="A0A8T9C0V0"/>
<protein>
    <submittedName>
        <fullName evidence="1">Uncharacterized protein</fullName>
    </submittedName>
</protein>
<reference evidence="1 2" key="1">
    <citation type="submission" date="2018-05" db="EMBL/GenBank/DDBJ databases">
        <title>Genome sequencing and assembly of the regulated plant pathogen Lachnellula willkommii and related sister species for the development of diagnostic species identification markers.</title>
        <authorList>
            <person name="Giroux E."/>
            <person name="Bilodeau G."/>
        </authorList>
    </citation>
    <scope>NUCLEOTIDE SEQUENCE [LARGE SCALE GENOMIC DNA]</scope>
    <source>
        <strain evidence="1 2">CBS 268.59</strain>
    </source>
</reference>
<proteinExistence type="predicted"/>